<dbReference type="Gene3D" id="3.40.50.300">
    <property type="entry name" value="P-loop containing nucleotide triphosphate hydrolases"/>
    <property type="match status" value="1"/>
</dbReference>
<dbReference type="InParanoid" id="A2F2E3"/>
<evidence type="ECO:0000313" key="1">
    <source>
        <dbReference type="EMBL" id="EAY00909.1"/>
    </source>
</evidence>
<reference evidence="1" key="1">
    <citation type="submission" date="2006-10" db="EMBL/GenBank/DDBJ databases">
        <authorList>
            <person name="Amadeo P."/>
            <person name="Zhao Q."/>
            <person name="Wortman J."/>
            <person name="Fraser-Liggett C."/>
            <person name="Carlton J."/>
        </authorList>
    </citation>
    <scope>NUCLEOTIDE SEQUENCE</scope>
    <source>
        <strain evidence="1">G3</strain>
    </source>
</reference>
<dbReference type="InterPro" id="IPR027417">
    <property type="entry name" value="P-loop_NTPase"/>
</dbReference>
<sequence>MVEVDRSDNIEESILKSLSSIKLSNSFIKDTIEEKDENWINSGEYGDLSTRSLQILLETNELSIVSEGSLAAYTNDLLEFSDRPTSTDHVANSIHVSIRVLDSIGDKEATNCLLSKIQIDQSKHNHKIVSPAHIIHAYCSHTDHLSIVHGYYANSCAYIAANKEMDHFYALLQSYSSDNEYIIADYSIHRYSTHEEKIKLSSLVIIYSVIYLDENKRSIPKRIASASASKSSVIDDLIKMSAISSAGIPVSDFIPSFNSLEEATKNDQTIAIYFDDFQNIVGYRILNKISSIISDPNEGNCISFTKIGLFILRGTQKKIRNASDSVIKESSNGVQKSIKSYSIDIFNKVCTYLMDKFKERNSTFNINFGDPISAMNFVTKMLYGKSPNETQAAFAQSAIFKIDSNFKNQSRVFFLSTPPGSGKTACEIMPAVLERFRQIDSKIGDEKGSVIIATSLVQVSAQIATFASKMICSSEKWIRVKRLDGGIKEQTEDGYHSNMLFRKKSFRENIANIKWFYKQLVDDENIPSIVQDLMKKFNVSENKEIENEITSVFEDENLFRKKVFSEVLDGFDSESQCIADCIVGTYEMVASALSYSISTGKSQDIIRKIKYIIIDEWDTIFRVATMNNNRTLMQTMNQRFSQSYCLIALAILIMKVNPSTKLILASGTGNEMLNKCEDNFRTGKQSNMLEPLMRPIISYCDYESIIKKIEELSNDKNNAAANFSLNIMRNKIKTIEEFMKESIPRMIKISSSNIWGTRKLSSLPKSVLSTVMQAYTMVNYIFCEKCMNSGVIRASYALKSTTTNDHVMHTIMHLTALFLIDMNIAETIKMLAKYPSMQSWMFMISVIICVLTHENMSFSEKTSLIFIQKKELHIGMMILIGTILLILKKEGKIDAEFLSNRSPPDNEILETIAAISAKPIKFVDKCSSIAQTSKSYSIDHIVHKSELTKENYVKIKQITSIDEVDYAAYAISKDLLKLNFDIDHIWNLCELCVANGIISITRETVSQESMNKYIGNQDNNRIPLIAICTSRLGEGVDLVNVGSVFVMAQNHSLGIPTSRDCEQWIGRGYRNSHLSLGCPINNPAYEDYRSYCADDQNKFQFSHTAVYSGFLSTQVARRIISIDAFSPIIKKQNGSLYLMDFLPKSFSELNISYYSPLILDHLQDVDGSPNMKSIISSIELMTIPAKMVIRKTNMFTLTVRDITQYIPDLVITETLSIACNVWPIFVSSMYVALVRNCHFEESNSFPLIQFTKSVASCMSILSPKSQESEEYKLWNNIYESLKSPDINAASQLLSKLGLKMPDIFEYRTISQFSFTIGSKIANYSGIASLYFIFIIGVLSTDTNIDVFGPNPEGFEKKDIFVIDEAASNIIANNMMLVFDLIVTFGFGMNLTNLGISKCQRTKYPRIYESSNIHVSPCSCRPSLYYMCKEYNPFMMRTGANDEIIMNCEKEEDVFKCFSSCFNALLSLNEEYDSLFIHFTDDENWTQYSTKFSNLMELLIKRTKTSHDPRLEVFSDGMRKLNDIYENLKIHSDQLSEAMSPFISLINGFCSNFLPQFSTESYNDDEIAENFKRFVLVALNDIGINNIEEIIVLSKKTSN</sequence>
<reference evidence="1" key="2">
    <citation type="journal article" date="2007" name="Science">
        <title>Draft genome sequence of the sexually transmitted pathogen Trichomonas vaginalis.</title>
        <authorList>
            <person name="Carlton J.M."/>
            <person name="Hirt R.P."/>
            <person name="Silva J.C."/>
            <person name="Delcher A.L."/>
            <person name="Schatz M."/>
            <person name="Zhao Q."/>
            <person name="Wortman J.R."/>
            <person name="Bidwell S.L."/>
            <person name="Alsmark U.C.M."/>
            <person name="Besteiro S."/>
            <person name="Sicheritz-Ponten T."/>
            <person name="Noel C.J."/>
            <person name="Dacks J.B."/>
            <person name="Foster P.G."/>
            <person name="Simillion C."/>
            <person name="Van de Peer Y."/>
            <person name="Miranda-Saavedra D."/>
            <person name="Barton G.J."/>
            <person name="Westrop G.D."/>
            <person name="Mueller S."/>
            <person name="Dessi D."/>
            <person name="Fiori P.L."/>
            <person name="Ren Q."/>
            <person name="Paulsen I."/>
            <person name="Zhang H."/>
            <person name="Bastida-Corcuera F.D."/>
            <person name="Simoes-Barbosa A."/>
            <person name="Brown M.T."/>
            <person name="Hayes R.D."/>
            <person name="Mukherjee M."/>
            <person name="Okumura C.Y."/>
            <person name="Schneider R."/>
            <person name="Smith A.J."/>
            <person name="Vanacova S."/>
            <person name="Villalvazo M."/>
            <person name="Haas B.J."/>
            <person name="Pertea M."/>
            <person name="Feldblyum T.V."/>
            <person name="Utterback T.R."/>
            <person name="Shu C.L."/>
            <person name="Osoegawa K."/>
            <person name="de Jong P.J."/>
            <person name="Hrdy I."/>
            <person name="Horvathova L."/>
            <person name="Zubacova Z."/>
            <person name="Dolezal P."/>
            <person name="Malik S.B."/>
            <person name="Logsdon J.M. Jr."/>
            <person name="Henze K."/>
            <person name="Gupta A."/>
            <person name="Wang C.C."/>
            <person name="Dunne R.L."/>
            <person name="Upcroft J.A."/>
            <person name="Upcroft P."/>
            <person name="White O."/>
            <person name="Salzberg S.L."/>
            <person name="Tang P."/>
            <person name="Chiu C.-H."/>
            <person name="Lee Y.-S."/>
            <person name="Embley T.M."/>
            <person name="Coombs G.H."/>
            <person name="Mottram J.C."/>
            <person name="Tachezy J."/>
            <person name="Fraser-Liggett C.M."/>
            <person name="Johnson P.J."/>
        </authorList>
    </citation>
    <scope>NUCLEOTIDE SEQUENCE [LARGE SCALE GENOMIC DNA]</scope>
    <source>
        <strain evidence="1">G3</strain>
    </source>
</reference>
<proteinExistence type="predicted"/>
<dbReference type="KEGG" id="tva:4758732"/>
<keyword evidence="2" id="KW-1185">Reference proteome</keyword>
<gene>
    <name evidence="1" type="ORF">TVAG_168400</name>
</gene>
<protein>
    <recommendedName>
        <fullName evidence="3">Helicase conserved C-terminal domain containing protein</fullName>
    </recommendedName>
</protein>
<accession>A2F2E3</accession>
<dbReference type="VEuPathDB" id="TrichDB:TVAG_168400"/>
<name>A2F2E3_TRIV3</name>
<dbReference type="EMBL" id="DS113585">
    <property type="protein sequence ID" value="EAY00909.1"/>
    <property type="molecule type" value="Genomic_DNA"/>
</dbReference>
<dbReference type="VEuPathDB" id="TrichDB:TVAGG3_0252840"/>
<dbReference type="Proteomes" id="UP000001542">
    <property type="component" value="Unassembled WGS sequence"/>
</dbReference>
<dbReference type="SUPFAM" id="SSF52540">
    <property type="entry name" value="P-loop containing nucleoside triphosphate hydrolases"/>
    <property type="match status" value="1"/>
</dbReference>
<evidence type="ECO:0000313" key="2">
    <source>
        <dbReference type="Proteomes" id="UP000001542"/>
    </source>
</evidence>
<evidence type="ECO:0008006" key="3">
    <source>
        <dbReference type="Google" id="ProtNLM"/>
    </source>
</evidence>
<organism evidence="1 2">
    <name type="scientific">Trichomonas vaginalis (strain ATCC PRA-98 / G3)</name>
    <dbReference type="NCBI Taxonomy" id="412133"/>
    <lineage>
        <taxon>Eukaryota</taxon>
        <taxon>Metamonada</taxon>
        <taxon>Parabasalia</taxon>
        <taxon>Trichomonadida</taxon>
        <taxon>Trichomonadidae</taxon>
        <taxon>Trichomonas</taxon>
    </lineage>
</organism>